<evidence type="ECO:0000313" key="1">
    <source>
        <dbReference type="EMBL" id="KAI3745942.1"/>
    </source>
</evidence>
<accession>A0ACB9DH98</accession>
<organism evidence="1 2">
    <name type="scientific">Arctium lappa</name>
    <name type="common">Greater burdock</name>
    <name type="synonym">Lappa major</name>
    <dbReference type="NCBI Taxonomy" id="4217"/>
    <lineage>
        <taxon>Eukaryota</taxon>
        <taxon>Viridiplantae</taxon>
        <taxon>Streptophyta</taxon>
        <taxon>Embryophyta</taxon>
        <taxon>Tracheophyta</taxon>
        <taxon>Spermatophyta</taxon>
        <taxon>Magnoliopsida</taxon>
        <taxon>eudicotyledons</taxon>
        <taxon>Gunneridae</taxon>
        <taxon>Pentapetalae</taxon>
        <taxon>asterids</taxon>
        <taxon>campanulids</taxon>
        <taxon>Asterales</taxon>
        <taxon>Asteraceae</taxon>
        <taxon>Carduoideae</taxon>
        <taxon>Cardueae</taxon>
        <taxon>Arctiinae</taxon>
        <taxon>Arctium</taxon>
    </lineage>
</organism>
<gene>
    <name evidence="1" type="ORF">L6452_08354</name>
</gene>
<protein>
    <submittedName>
        <fullName evidence="1">Uncharacterized protein</fullName>
    </submittedName>
</protein>
<keyword evidence="2" id="KW-1185">Reference proteome</keyword>
<evidence type="ECO:0000313" key="2">
    <source>
        <dbReference type="Proteomes" id="UP001055879"/>
    </source>
</evidence>
<reference evidence="1 2" key="2">
    <citation type="journal article" date="2022" name="Mol. Ecol. Resour.">
        <title>The genomes of chicory, endive, great burdock and yacon provide insights into Asteraceae paleo-polyploidization history and plant inulin production.</title>
        <authorList>
            <person name="Fan W."/>
            <person name="Wang S."/>
            <person name="Wang H."/>
            <person name="Wang A."/>
            <person name="Jiang F."/>
            <person name="Liu H."/>
            <person name="Zhao H."/>
            <person name="Xu D."/>
            <person name="Zhang Y."/>
        </authorList>
    </citation>
    <scope>NUCLEOTIDE SEQUENCE [LARGE SCALE GENOMIC DNA]</scope>
    <source>
        <strain evidence="2">cv. Niubang</strain>
    </source>
</reference>
<sequence length="80" mass="9209">MNQNTSKCLNENGTSRGPVKWQRVLLKVSGEAFAGDHEQNIDPKVTMAIAREVADVTRPGIEVDFLFILYYCWFFFCFPF</sequence>
<proteinExistence type="predicted"/>
<dbReference type="Proteomes" id="UP001055879">
    <property type="component" value="Linkage Group LG03"/>
</dbReference>
<reference evidence="2" key="1">
    <citation type="journal article" date="2022" name="Mol. Ecol. Resour.">
        <title>The genomes of chicory, endive, great burdock and yacon provide insights into Asteraceae palaeo-polyploidization history and plant inulin production.</title>
        <authorList>
            <person name="Fan W."/>
            <person name="Wang S."/>
            <person name="Wang H."/>
            <person name="Wang A."/>
            <person name="Jiang F."/>
            <person name="Liu H."/>
            <person name="Zhao H."/>
            <person name="Xu D."/>
            <person name="Zhang Y."/>
        </authorList>
    </citation>
    <scope>NUCLEOTIDE SEQUENCE [LARGE SCALE GENOMIC DNA]</scope>
    <source>
        <strain evidence="2">cv. Niubang</strain>
    </source>
</reference>
<name>A0ACB9DH98_ARCLA</name>
<comment type="caution">
    <text evidence="1">The sequence shown here is derived from an EMBL/GenBank/DDBJ whole genome shotgun (WGS) entry which is preliminary data.</text>
</comment>
<dbReference type="EMBL" id="CM042049">
    <property type="protein sequence ID" value="KAI3745942.1"/>
    <property type="molecule type" value="Genomic_DNA"/>
</dbReference>